<keyword evidence="2" id="KW-1185">Reference proteome</keyword>
<accession>A0ABR9NEH5</accession>
<dbReference type="Proteomes" id="UP000619170">
    <property type="component" value="Unassembled WGS sequence"/>
</dbReference>
<proteinExistence type="predicted"/>
<sequence length="56" mass="6229">MATLMTDDELEKFEADRDIGAEILEGIKDMLNNNAARRTTVIETDSSPASKNRSNE</sequence>
<organism evidence="1 2">
    <name type="scientific">Acinetobacter oleivorans</name>
    <dbReference type="NCBI Taxonomy" id="1148157"/>
    <lineage>
        <taxon>Bacteria</taxon>
        <taxon>Pseudomonadati</taxon>
        <taxon>Pseudomonadota</taxon>
        <taxon>Gammaproteobacteria</taxon>
        <taxon>Moraxellales</taxon>
        <taxon>Moraxellaceae</taxon>
        <taxon>Acinetobacter</taxon>
    </lineage>
</organism>
<protein>
    <submittedName>
        <fullName evidence="1">Uncharacterized protein</fullName>
    </submittedName>
</protein>
<reference evidence="2" key="1">
    <citation type="submission" date="2023-07" db="EMBL/GenBank/DDBJ databases">
        <title>Acinetobacter oleivorans assembled AC1583.</title>
        <authorList>
            <person name="Yeo C.C."/>
        </authorList>
    </citation>
    <scope>NUCLEOTIDE SEQUENCE [LARGE SCALE GENOMIC DNA]</scope>
    <source>
        <strain evidence="2">AC1583</strain>
    </source>
</reference>
<gene>
    <name evidence="1" type="ORF">IIQ43_00625</name>
</gene>
<evidence type="ECO:0000313" key="2">
    <source>
        <dbReference type="Proteomes" id="UP000619170"/>
    </source>
</evidence>
<dbReference type="EMBL" id="JADAZL010000001">
    <property type="protein sequence ID" value="MBE2163034.1"/>
    <property type="molecule type" value="Genomic_DNA"/>
</dbReference>
<comment type="caution">
    <text evidence="1">The sequence shown here is derived from an EMBL/GenBank/DDBJ whole genome shotgun (WGS) entry which is preliminary data.</text>
</comment>
<dbReference type="RefSeq" id="WP_192833305.1">
    <property type="nucleotide sequence ID" value="NZ_JADAZL010000001.1"/>
</dbReference>
<name>A0ABR9NEH5_9GAMM</name>
<evidence type="ECO:0000313" key="1">
    <source>
        <dbReference type="EMBL" id="MBE2163034.1"/>
    </source>
</evidence>